<evidence type="ECO:0000256" key="1">
    <source>
        <dbReference type="ARBA" id="ARBA00007613"/>
    </source>
</evidence>
<comment type="caution">
    <text evidence="3">The sequence shown here is derived from an EMBL/GenBank/DDBJ whole genome shotgun (WGS) entry which is preliminary data.</text>
</comment>
<dbReference type="SUPFAM" id="SSF56954">
    <property type="entry name" value="Outer membrane efflux proteins (OEP)"/>
    <property type="match status" value="1"/>
</dbReference>
<comment type="subcellular location">
    <subcellularLocation>
        <location evidence="2">Cell membrane</location>
        <topology evidence="2">Lipid-anchor</topology>
    </subcellularLocation>
</comment>
<proteinExistence type="inferred from homology"/>
<keyword evidence="2" id="KW-0472">Membrane</keyword>
<keyword evidence="2" id="KW-1134">Transmembrane beta strand</keyword>
<evidence type="ECO:0000256" key="2">
    <source>
        <dbReference type="RuleBase" id="RU362097"/>
    </source>
</evidence>
<protein>
    <submittedName>
        <fullName evidence="3">Multidrug transporter</fullName>
    </submittedName>
</protein>
<dbReference type="PANTHER" id="PTHR30203:SF33">
    <property type="entry name" value="BLR4455 PROTEIN"/>
    <property type="match status" value="1"/>
</dbReference>
<keyword evidence="2" id="KW-0449">Lipoprotein</keyword>
<name>A0ABQ1MXC1_9SPHI</name>
<dbReference type="InterPro" id="IPR003423">
    <property type="entry name" value="OMP_efflux"/>
</dbReference>
<dbReference type="EMBL" id="BMIK01000030">
    <property type="protein sequence ID" value="GGC48470.1"/>
    <property type="molecule type" value="Genomic_DNA"/>
</dbReference>
<evidence type="ECO:0000313" key="3">
    <source>
        <dbReference type="EMBL" id="GGC48470.1"/>
    </source>
</evidence>
<keyword evidence="2" id="KW-0812">Transmembrane</keyword>
<keyword evidence="2" id="KW-0564">Palmitate</keyword>
<dbReference type="InterPro" id="IPR010131">
    <property type="entry name" value="MdtP/NodT-like"/>
</dbReference>
<reference evidence="4" key="1">
    <citation type="journal article" date="2019" name="Int. J. Syst. Evol. Microbiol.">
        <title>The Global Catalogue of Microorganisms (GCM) 10K type strain sequencing project: providing services to taxonomists for standard genome sequencing and annotation.</title>
        <authorList>
            <consortium name="The Broad Institute Genomics Platform"/>
            <consortium name="The Broad Institute Genome Sequencing Center for Infectious Disease"/>
            <person name="Wu L."/>
            <person name="Ma J."/>
        </authorList>
    </citation>
    <scope>NUCLEOTIDE SEQUENCE [LARGE SCALE GENOMIC DNA]</scope>
    <source>
        <strain evidence="4">CGMCC 1.15342</strain>
    </source>
</reference>
<dbReference type="PANTHER" id="PTHR30203">
    <property type="entry name" value="OUTER MEMBRANE CATION EFFLUX PROTEIN"/>
    <property type="match status" value="1"/>
</dbReference>
<accession>A0ABQ1MXC1</accession>
<dbReference type="NCBIfam" id="TIGR01845">
    <property type="entry name" value="outer_NodT"/>
    <property type="match status" value="1"/>
</dbReference>
<evidence type="ECO:0000313" key="4">
    <source>
        <dbReference type="Proteomes" id="UP000597338"/>
    </source>
</evidence>
<keyword evidence="4" id="KW-1185">Reference proteome</keyword>
<dbReference type="Gene3D" id="2.20.200.10">
    <property type="entry name" value="Outer membrane efflux proteins (OEP)"/>
    <property type="match status" value="1"/>
</dbReference>
<comment type="similarity">
    <text evidence="1 2">Belongs to the outer membrane factor (OMF) (TC 1.B.17) family.</text>
</comment>
<dbReference type="Pfam" id="PF02321">
    <property type="entry name" value="OEP"/>
    <property type="match status" value="2"/>
</dbReference>
<sequence length="445" mass="50370">MTKRTYEKTAQVNASLYRDVNLQDTANIALLPWQDFFGDKQLRNLIDTGLKNNLDLKIGLERISKARSLVSQSKAAFLPDLSLNGQVARSRMAFPQSFGFVDNATTYELGLKTSWEIDVWGKLKNSKKAIFFRLMQEESTHRAIQTQLIAEIADLYYQLLALDEQVDILNHTIATRQEEVIAMKRLQESSIVTGAAVAQSEAALLDAQNMLPSVYRQIRMRENALNVLLGISPRSVERSSFTVQPSFPSVDIGVPLQLLQNRPDVMAAEFEIASYFENINVARKAFYPTLTIQAASGFTNFGFSNWFTPSGFFANVGGGLLQPVFSKRLNKTRLELAKSDYREKVLDFQKILLLAGQEVSDALYSYQSASEQETKRQNQLEKLQEALGYTQKLLLYHSSTNYTDVLASRQALLSAQMQMSNERLLKYQSLIYLYRSLGGGWRDRD</sequence>
<dbReference type="Proteomes" id="UP000597338">
    <property type="component" value="Unassembled WGS sequence"/>
</dbReference>
<dbReference type="Gene3D" id="1.20.1600.10">
    <property type="entry name" value="Outer membrane efflux proteins (OEP)"/>
    <property type="match status" value="1"/>
</dbReference>
<organism evidence="3 4">
    <name type="scientific">Parapedobacter defluvii</name>
    <dbReference type="NCBI Taxonomy" id="2045106"/>
    <lineage>
        <taxon>Bacteria</taxon>
        <taxon>Pseudomonadati</taxon>
        <taxon>Bacteroidota</taxon>
        <taxon>Sphingobacteriia</taxon>
        <taxon>Sphingobacteriales</taxon>
        <taxon>Sphingobacteriaceae</taxon>
        <taxon>Parapedobacter</taxon>
    </lineage>
</organism>
<gene>
    <name evidence="3" type="ORF">GCM10011386_45850</name>
</gene>